<dbReference type="InterPro" id="IPR042095">
    <property type="entry name" value="SUMF_sf"/>
</dbReference>
<dbReference type="InterPro" id="IPR005532">
    <property type="entry name" value="SUMF_dom"/>
</dbReference>
<sequence>MVRFIDRPLALLALLVAGFSAPLASAQTMQQGSQPILALASSDSSVLDMRLPKPLSWSEEAALRPTDRFRECLHCPEMVVVPDGRFTMGASASEPGSTEDERPQHQVRVQRLGVGRSPVTCDEWNACVNAKGCSHRAEAAADQARDSVTGVLWEEARDYVQWLSRTSGRTYRLLSEAEREYVTRADTTTAFWWGDGVDPHLTEAMAADLIADIGIAMTSVISATPRTANPFGLYEVHGSVYDWVEDCWHDNYVGAPTDGSAWVTGDCKGRVLRGGAASRSLQTRRSAARMWFGPPNRMSYMSLRVARTLGP</sequence>
<feature type="domain" description="Sulfatase-modifying factor enzyme-like" evidence="2">
    <location>
        <begin position="75"/>
        <end position="307"/>
    </location>
</feature>
<reference evidence="3 4" key="1">
    <citation type="submission" date="2019-08" db="EMBL/GenBank/DDBJ databases">
        <title>Bradyrhizobium hipponensis sp. nov., a rhizobium isolated from a Lupinus angustifolius root nodule in Tunisia.</title>
        <authorList>
            <person name="Off K."/>
            <person name="Rejili M."/>
            <person name="Mars M."/>
            <person name="Brachmann A."/>
            <person name="Marin M."/>
        </authorList>
    </citation>
    <scope>NUCLEOTIDE SEQUENCE [LARGE SCALE GENOMIC DNA]</scope>
    <source>
        <strain evidence="3 4">CTAW71</strain>
    </source>
</reference>
<dbReference type="Pfam" id="PF03781">
    <property type="entry name" value="FGE-sulfatase"/>
    <property type="match status" value="1"/>
</dbReference>
<gene>
    <name evidence="3" type="ORF">FXB40_21085</name>
</gene>
<dbReference type="PANTHER" id="PTHR23150">
    <property type="entry name" value="SULFATASE MODIFYING FACTOR 1, 2"/>
    <property type="match status" value="1"/>
</dbReference>
<proteinExistence type="predicted"/>
<dbReference type="RefSeq" id="WP_148774097.1">
    <property type="nucleotide sequence ID" value="NZ_VSSS01000032.1"/>
</dbReference>
<feature type="signal peptide" evidence="1">
    <location>
        <begin position="1"/>
        <end position="26"/>
    </location>
</feature>
<evidence type="ECO:0000259" key="2">
    <source>
        <dbReference type="Pfam" id="PF03781"/>
    </source>
</evidence>
<dbReference type="OrthoDB" id="9768004at2"/>
<dbReference type="SUPFAM" id="SSF56436">
    <property type="entry name" value="C-type lectin-like"/>
    <property type="match status" value="1"/>
</dbReference>
<keyword evidence="1" id="KW-0732">Signal</keyword>
<keyword evidence="4" id="KW-1185">Reference proteome</keyword>
<organism evidence="3 4">
    <name type="scientific">Bradyrhizobium rifense</name>
    <dbReference type="NCBI Taxonomy" id="515499"/>
    <lineage>
        <taxon>Bacteria</taxon>
        <taxon>Pseudomonadati</taxon>
        <taxon>Pseudomonadota</taxon>
        <taxon>Alphaproteobacteria</taxon>
        <taxon>Hyphomicrobiales</taxon>
        <taxon>Nitrobacteraceae</taxon>
        <taxon>Bradyrhizobium</taxon>
    </lineage>
</organism>
<evidence type="ECO:0000313" key="4">
    <source>
        <dbReference type="Proteomes" id="UP000324758"/>
    </source>
</evidence>
<dbReference type="GO" id="GO:0120147">
    <property type="term" value="F:formylglycine-generating oxidase activity"/>
    <property type="evidence" value="ECO:0007669"/>
    <property type="project" value="TreeGrafter"/>
</dbReference>
<evidence type="ECO:0000313" key="3">
    <source>
        <dbReference type="EMBL" id="TYL93336.1"/>
    </source>
</evidence>
<dbReference type="Gene3D" id="3.90.1580.10">
    <property type="entry name" value="paralog of FGE (formylglycine-generating enzyme)"/>
    <property type="match status" value="1"/>
</dbReference>
<evidence type="ECO:0000256" key="1">
    <source>
        <dbReference type="SAM" id="SignalP"/>
    </source>
</evidence>
<feature type="chain" id="PRO_5022889648" evidence="1">
    <location>
        <begin position="27"/>
        <end position="311"/>
    </location>
</feature>
<dbReference type="AlphaFoldDB" id="A0A5D3KE61"/>
<dbReference type="Proteomes" id="UP000324758">
    <property type="component" value="Unassembled WGS sequence"/>
</dbReference>
<protein>
    <submittedName>
        <fullName evidence="3">Formylglycine-generating enzyme family protein</fullName>
    </submittedName>
</protein>
<accession>A0A5D3KE61</accession>
<dbReference type="InterPro" id="IPR051043">
    <property type="entry name" value="Sulfatase_Mod_Factor_Kinase"/>
</dbReference>
<dbReference type="PANTHER" id="PTHR23150:SF35">
    <property type="entry name" value="BLL6746 PROTEIN"/>
    <property type="match status" value="1"/>
</dbReference>
<dbReference type="InterPro" id="IPR016187">
    <property type="entry name" value="CTDL_fold"/>
</dbReference>
<dbReference type="EMBL" id="VSSS01000032">
    <property type="protein sequence ID" value="TYL93336.1"/>
    <property type="molecule type" value="Genomic_DNA"/>
</dbReference>
<comment type="caution">
    <text evidence="3">The sequence shown here is derived from an EMBL/GenBank/DDBJ whole genome shotgun (WGS) entry which is preliminary data.</text>
</comment>
<name>A0A5D3KE61_9BRAD</name>